<dbReference type="Pfam" id="PF25063">
    <property type="entry name" value="ARM_TT21_C"/>
    <property type="match status" value="1"/>
</dbReference>
<dbReference type="InterPro" id="IPR056834">
    <property type="entry name" value="ARM_TT21_C"/>
</dbReference>
<dbReference type="PANTHER" id="PTHR45586:SF16">
    <property type="entry name" value="DOMAIN PROTEIN, PUTATIVE-RELATED"/>
    <property type="match status" value="1"/>
</dbReference>
<keyword evidence="1" id="KW-0677">Repeat</keyword>
<dbReference type="PANTHER" id="PTHR45586">
    <property type="entry name" value="TPR REPEAT-CONTAINING PROTEIN PA4667"/>
    <property type="match status" value="1"/>
</dbReference>
<feature type="repeat" description="TPR" evidence="3">
    <location>
        <begin position="67"/>
        <end position="100"/>
    </location>
</feature>
<protein>
    <submittedName>
        <fullName evidence="6">Flp pilus assembly protein TadD</fullName>
    </submittedName>
</protein>
<dbReference type="EMBL" id="MTKO01000081">
    <property type="protein sequence ID" value="RWX45189.1"/>
    <property type="molecule type" value="Genomic_DNA"/>
</dbReference>
<dbReference type="SMART" id="SM00028">
    <property type="entry name" value="TPR"/>
    <property type="match status" value="10"/>
</dbReference>
<reference evidence="6 7" key="1">
    <citation type="submission" date="2017-01" db="EMBL/GenBank/DDBJ databases">
        <title>The cable genome- insights into the physiology and evolution of filamentous bacteria capable of sulfide oxidation via long distance electron transfer.</title>
        <authorList>
            <person name="Schreiber L."/>
            <person name="Bjerg J.T."/>
            <person name="Boggild A."/>
            <person name="Van De Vossenberg J."/>
            <person name="Meysman F."/>
            <person name="Nielsen L.P."/>
            <person name="Schramm A."/>
            <person name="Kjeldsen K.U."/>
        </authorList>
    </citation>
    <scope>NUCLEOTIDE SEQUENCE [LARGE SCALE GENOMIC DNA]</scope>
    <source>
        <strain evidence="6">MCF</strain>
    </source>
</reference>
<feature type="repeat" description="TPR" evidence="3">
    <location>
        <begin position="135"/>
        <end position="168"/>
    </location>
</feature>
<feature type="domain" description="Tetratricopeptide repeat protein 21A/21B C-terminal ARM" evidence="5">
    <location>
        <begin position="118"/>
        <end position="266"/>
    </location>
</feature>
<evidence type="ECO:0000256" key="2">
    <source>
        <dbReference type="ARBA" id="ARBA00022803"/>
    </source>
</evidence>
<accession>A0A444IWC6</accession>
<feature type="repeat" description="TPR" evidence="3">
    <location>
        <begin position="509"/>
        <end position="542"/>
    </location>
</feature>
<evidence type="ECO:0000313" key="7">
    <source>
        <dbReference type="Proteomes" id="UP000287853"/>
    </source>
</evidence>
<dbReference type="SUPFAM" id="SSF48452">
    <property type="entry name" value="TPR-like"/>
    <property type="match status" value="2"/>
</dbReference>
<evidence type="ECO:0000256" key="3">
    <source>
        <dbReference type="PROSITE-ProRule" id="PRU00339"/>
    </source>
</evidence>
<dbReference type="InterPro" id="IPR051012">
    <property type="entry name" value="CellSynth/LPSAsmb/PSIAsmb"/>
</dbReference>
<feature type="region of interest" description="Disordered" evidence="4">
    <location>
        <begin position="577"/>
        <end position="608"/>
    </location>
</feature>
<dbReference type="Pfam" id="PF12895">
    <property type="entry name" value="ANAPC3"/>
    <property type="match status" value="1"/>
</dbReference>
<dbReference type="InterPro" id="IPR011990">
    <property type="entry name" value="TPR-like_helical_dom_sf"/>
</dbReference>
<organism evidence="6 7">
    <name type="scientific">Candidatus Electrothrix aarhusensis</name>
    <dbReference type="NCBI Taxonomy" id="1859131"/>
    <lineage>
        <taxon>Bacteria</taxon>
        <taxon>Pseudomonadati</taxon>
        <taxon>Thermodesulfobacteriota</taxon>
        <taxon>Desulfobulbia</taxon>
        <taxon>Desulfobulbales</taxon>
        <taxon>Desulfobulbaceae</taxon>
        <taxon>Candidatus Electrothrix</taxon>
    </lineage>
</organism>
<evidence type="ECO:0000256" key="4">
    <source>
        <dbReference type="SAM" id="MobiDB-lite"/>
    </source>
</evidence>
<proteinExistence type="predicted"/>
<keyword evidence="7" id="KW-1185">Reference proteome</keyword>
<dbReference type="InterPro" id="IPR019734">
    <property type="entry name" value="TPR_rpt"/>
</dbReference>
<evidence type="ECO:0000313" key="6">
    <source>
        <dbReference type="EMBL" id="RWX45189.1"/>
    </source>
</evidence>
<sequence length="608" mass="70350">MLYLSRTDFSSQKLKMSLLLLALVTGLSGCGQHMAVNHKGQKSATLVKTDKSPKSSEQEIAGDKGSSYFHFLWGRHAELAAEYEKALALYEKSLEYNPDAEFVLRKVPLLLLRLNRGEEAILRLKQYLVHHPDDTISRMLLAKVYIHQGDFQKAAAQYRKIHQLDTQDITSLLLLSELYLAENKYDMAKIALHDVLAVDSRSYSAHLLLARLLVTEENFETAQRHYKQALDVTWSEGLQLELADVLTRQKKYSQAVTLYQEILHHDEQNEEAQIALIHLYLLQGKERKAMKELQRLKKSIKNPEVAELTIIRLHARWGEYDKAIALLEEFLQKHERSEARYLLAALRFQEKQYEKVLLDLEKIGSEAKEYEDGLFLLVRTLKALNRHKQAVQILESALAEEEGRTPDLYILLAGIYQFIGQQGQCRKTFLRALEEYPEGEQVLYEYGLFLDYIGERDPALEIMERIVAMDSEHAGALNYVGYTWADKKENLPDALQYISRAAKLKPDNGYIRDSLGWVYYQQGEYKKARDVLEMAIELAPDDPAILDHLAETYRALRLPEKAKETWRKALDLYREYKKEQKQTGKGSEDRERKRIQGKINRLEKGESK</sequence>
<gene>
    <name evidence="6" type="ORF">H206_01363</name>
</gene>
<dbReference type="Gene3D" id="1.25.40.10">
    <property type="entry name" value="Tetratricopeptide repeat domain"/>
    <property type="match status" value="2"/>
</dbReference>
<feature type="compositionally biased region" description="Basic and acidic residues" evidence="4">
    <location>
        <begin position="48"/>
        <end position="57"/>
    </location>
</feature>
<dbReference type="PROSITE" id="PS51257">
    <property type="entry name" value="PROKAR_LIPOPROTEIN"/>
    <property type="match status" value="1"/>
</dbReference>
<dbReference type="AlphaFoldDB" id="A0A444IWC6"/>
<dbReference type="PROSITE" id="PS50005">
    <property type="entry name" value="TPR"/>
    <property type="match status" value="3"/>
</dbReference>
<evidence type="ECO:0000259" key="5">
    <source>
        <dbReference type="Pfam" id="PF25063"/>
    </source>
</evidence>
<feature type="region of interest" description="Disordered" evidence="4">
    <location>
        <begin position="41"/>
        <end position="61"/>
    </location>
</feature>
<keyword evidence="2 3" id="KW-0802">TPR repeat</keyword>
<name>A0A444IWC6_9BACT</name>
<evidence type="ECO:0000256" key="1">
    <source>
        <dbReference type="ARBA" id="ARBA00022737"/>
    </source>
</evidence>
<comment type="caution">
    <text evidence="6">The sequence shown here is derived from an EMBL/GenBank/DDBJ whole genome shotgun (WGS) entry which is preliminary data.</text>
</comment>
<dbReference type="Pfam" id="PF14559">
    <property type="entry name" value="TPR_19"/>
    <property type="match status" value="1"/>
</dbReference>
<dbReference type="Proteomes" id="UP000287853">
    <property type="component" value="Unassembled WGS sequence"/>
</dbReference>